<dbReference type="Proteomes" id="UP001430953">
    <property type="component" value="Unassembled WGS sequence"/>
</dbReference>
<dbReference type="EMBL" id="JADYXP020000017">
    <property type="protein sequence ID" value="KAL0107421.1"/>
    <property type="molecule type" value="Genomic_DNA"/>
</dbReference>
<evidence type="ECO:0000313" key="2">
    <source>
        <dbReference type="EMBL" id="KAL0107421.1"/>
    </source>
</evidence>
<accession>A0AAW2EUM4</accession>
<feature type="region of interest" description="Disordered" evidence="1">
    <location>
        <begin position="1"/>
        <end position="32"/>
    </location>
</feature>
<comment type="caution">
    <text evidence="2">The sequence shown here is derived from an EMBL/GenBank/DDBJ whole genome shotgun (WGS) entry which is preliminary data.</text>
</comment>
<evidence type="ECO:0000256" key="1">
    <source>
        <dbReference type="SAM" id="MobiDB-lite"/>
    </source>
</evidence>
<dbReference type="AlphaFoldDB" id="A0AAW2EUM4"/>
<proteinExistence type="predicted"/>
<reference evidence="2 3" key="1">
    <citation type="submission" date="2023-03" db="EMBL/GenBank/DDBJ databases">
        <title>High recombination rates correlate with genetic variation in Cardiocondyla obscurior ants.</title>
        <authorList>
            <person name="Errbii M."/>
        </authorList>
    </citation>
    <scope>NUCLEOTIDE SEQUENCE [LARGE SCALE GENOMIC DNA]</scope>
    <source>
        <strain evidence="2">Alpha-2009</strain>
        <tissue evidence="2">Whole body</tissue>
    </source>
</reference>
<evidence type="ECO:0000313" key="3">
    <source>
        <dbReference type="Proteomes" id="UP001430953"/>
    </source>
</evidence>
<sequence>MHSAYKSTKREKFSLSISEDLDSPKSKKSRKGHPDKLELFIMEQVAQSLSEAATFCNFLKTMLKKLNHRYYLEAKHTIMNDLMKLEMLIKKEAYDKKEICFYSF</sequence>
<name>A0AAW2EUM4_9HYME</name>
<keyword evidence="3" id="KW-1185">Reference proteome</keyword>
<protein>
    <submittedName>
        <fullName evidence="2">Uncharacterized protein</fullName>
    </submittedName>
</protein>
<gene>
    <name evidence="2" type="ORF">PUN28_015759</name>
</gene>
<organism evidence="2 3">
    <name type="scientific">Cardiocondyla obscurior</name>
    <dbReference type="NCBI Taxonomy" id="286306"/>
    <lineage>
        <taxon>Eukaryota</taxon>
        <taxon>Metazoa</taxon>
        <taxon>Ecdysozoa</taxon>
        <taxon>Arthropoda</taxon>
        <taxon>Hexapoda</taxon>
        <taxon>Insecta</taxon>
        <taxon>Pterygota</taxon>
        <taxon>Neoptera</taxon>
        <taxon>Endopterygota</taxon>
        <taxon>Hymenoptera</taxon>
        <taxon>Apocrita</taxon>
        <taxon>Aculeata</taxon>
        <taxon>Formicoidea</taxon>
        <taxon>Formicidae</taxon>
        <taxon>Myrmicinae</taxon>
        <taxon>Cardiocondyla</taxon>
    </lineage>
</organism>